<accession>A0AAV3RPN5</accession>
<comment type="caution">
    <text evidence="1">The sequence shown here is derived from an EMBL/GenBank/DDBJ whole genome shotgun (WGS) entry which is preliminary data.</text>
</comment>
<proteinExistence type="predicted"/>
<name>A0AAV3RPN5_LITER</name>
<gene>
    <name evidence="1" type="ORF">LIER_29538</name>
</gene>
<sequence length="82" mass="9420">MEDFLGIRDGWASEVEGEEWLEVVVDVAIRDKHPSLHDFLIGVFLKSLYPCSKCTLRILPGIGRLRLPRWPYLPPPPPPREV</sequence>
<protein>
    <recommendedName>
        <fullName evidence="3">Thiol oxidase</fullName>
    </recommendedName>
</protein>
<dbReference type="AlphaFoldDB" id="A0AAV3RPN5"/>
<organism evidence="1 2">
    <name type="scientific">Lithospermum erythrorhizon</name>
    <name type="common">Purple gromwell</name>
    <name type="synonym">Lithospermum officinale var. erythrorhizon</name>
    <dbReference type="NCBI Taxonomy" id="34254"/>
    <lineage>
        <taxon>Eukaryota</taxon>
        <taxon>Viridiplantae</taxon>
        <taxon>Streptophyta</taxon>
        <taxon>Embryophyta</taxon>
        <taxon>Tracheophyta</taxon>
        <taxon>Spermatophyta</taxon>
        <taxon>Magnoliopsida</taxon>
        <taxon>eudicotyledons</taxon>
        <taxon>Gunneridae</taxon>
        <taxon>Pentapetalae</taxon>
        <taxon>asterids</taxon>
        <taxon>lamiids</taxon>
        <taxon>Boraginales</taxon>
        <taxon>Boraginaceae</taxon>
        <taxon>Boraginoideae</taxon>
        <taxon>Lithospermeae</taxon>
        <taxon>Lithospermum</taxon>
    </lineage>
</organism>
<reference evidence="1 2" key="1">
    <citation type="submission" date="2024-01" db="EMBL/GenBank/DDBJ databases">
        <title>The complete chloroplast genome sequence of Lithospermum erythrorhizon: insights into the phylogenetic relationship among Boraginaceae species and the maternal lineages of purple gromwells.</title>
        <authorList>
            <person name="Okada T."/>
            <person name="Watanabe K."/>
        </authorList>
    </citation>
    <scope>NUCLEOTIDE SEQUENCE [LARGE SCALE GENOMIC DNA]</scope>
</reference>
<evidence type="ECO:0008006" key="3">
    <source>
        <dbReference type="Google" id="ProtNLM"/>
    </source>
</evidence>
<evidence type="ECO:0000313" key="1">
    <source>
        <dbReference type="EMBL" id="GAA0176567.1"/>
    </source>
</evidence>
<keyword evidence="2" id="KW-1185">Reference proteome</keyword>
<dbReference type="EMBL" id="BAABME010010206">
    <property type="protein sequence ID" value="GAA0176567.1"/>
    <property type="molecule type" value="Genomic_DNA"/>
</dbReference>
<evidence type="ECO:0000313" key="2">
    <source>
        <dbReference type="Proteomes" id="UP001454036"/>
    </source>
</evidence>
<dbReference type="Proteomes" id="UP001454036">
    <property type="component" value="Unassembled WGS sequence"/>
</dbReference>